<comment type="similarity">
    <text evidence="2 7">Belongs to the peroxisomal membrane protein PXMP2/4 family.</text>
</comment>
<keyword evidence="5 7" id="KW-0472">Membrane</keyword>
<evidence type="ECO:0000256" key="3">
    <source>
        <dbReference type="ARBA" id="ARBA00022692"/>
    </source>
</evidence>
<sequence length="189" mass="21924">MAFRIWKIYQHALEKFPLPTMSCTTGILMATGDCVSQLVIERKQLVEYSGVRTGRFFVIGFCVFGPVLRGWYLTLDKLYTGKKFSALKMMATDQLCMSPILVGTFLTCMGVLRMDDFKTIKERLKRDYTTILINNYKIWPLAQMINFYFMPLRHRVLYGNVVALGWNIYLSWATEYELDTSVHQPVVTV</sequence>
<dbReference type="GO" id="GO:0015267">
    <property type="term" value="F:channel activity"/>
    <property type="evidence" value="ECO:0007669"/>
    <property type="project" value="TreeGrafter"/>
</dbReference>
<keyword evidence="3 7" id="KW-0812">Transmembrane</keyword>
<feature type="transmembrane region" description="Helical" evidence="7">
    <location>
        <begin position="92"/>
        <end position="112"/>
    </location>
</feature>
<evidence type="ECO:0000256" key="2">
    <source>
        <dbReference type="ARBA" id="ARBA00006824"/>
    </source>
</evidence>
<dbReference type="AlphaFoldDB" id="A0A0B7BLR0"/>
<dbReference type="PANTHER" id="PTHR11266">
    <property type="entry name" value="PEROXISOMAL MEMBRANE PROTEIN 2, PXMP2 MPV17"/>
    <property type="match status" value="1"/>
</dbReference>
<dbReference type="InterPro" id="IPR007248">
    <property type="entry name" value="Mpv17_PMP22"/>
</dbReference>
<protein>
    <recommendedName>
        <fullName evidence="6">Mitochondrial inner membrane protein Mpv17</fullName>
    </recommendedName>
</protein>
<organism evidence="8">
    <name type="scientific">Arion vulgaris</name>
    <dbReference type="NCBI Taxonomy" id="1028688"/>
    <lineage>
        <taxon>Eukaryota</taxon>
        <taxon>Metazoa</taxon>
        <taxon>Spiralia</taxon>
        <taxon>Lophotrochozoa</taxon>
        <taxon>Mollusca</taxon>
        <taxon>Gastropoda</taxon>
        <taxon>Heterobranchia</taxon>
        <taxon>Euthyneura</taxon>
        <taxon>Panpulmonata</taxon>
        <taxon>Eupulmonata</taxon>
        <taxon>Stylommatophora</taxon>
        <taxon>Helicina</taxon>
        <taxon>Arionoidea</taxon>
        <taxon>Arionidae</taxon>
        <taxon>Arion</taxon>
    </lineage>
</organism>
<dbReference type="GO" id="GO:0005739">
    <property type="term" value="C:mitochondrion"/>
    <property type="evidence" value="ECO:0007669"/>
    <property type="project" value="TreeGrafter"/>
</dbReference>
<dbReference type="Pfam" id="PF04117">
    <property type="entry name" value="Mpv17_PMP22"/>
    <property type="match status" value="1"/>
</dbReference>
<dbReference type="GO" id="GO:1901858">
    <property type="term" value="P:regulation of mitochondrial DNA metabolic process"/>
    <property type="evidence" value="ECO:0007669"/>
    <property type="project" value="TreeGrafter"/>
</dbReference>
<dbReference type="EMBL" id="HACG01047008">
    <property type="protein sequence ID" value="CEK93873.1"/>
    <property type="molecule type" value="Transcribed_RNA"/>
</dbReference>
<gene>
    <name evidence="8" type="primary">ORF197688</name>
</gene>
<evidence type="ECO:0000256" key="6">
    <source>
        <dbReference type="ARBA" id="ARBA00049743"/>
    </source>
</evidence>
<evidence type="ECO:0000256" key="4">
    <source>
        <dbReference type="ARBA" id="ARBA00022989"/>
    </source>
</evidence>
<evidence type="ECO:0000256" key="1">
    <source>
        <dbReference type="ARBA" id="ARBA00004141"/>
    </source>
</evidence>
<feature type="transmembrane region" description="Helical" evidence="7">
    <location>
        <begin position="53"/>
        <end position="72"/>
    </location>
</feature>
<dbReference type="GO" id="GO:0016020">
    <property type="term" value="C:membrane"/>
    <property type="evidence" value="ECO:0007669"/>
    <property type="project" value="UniProtKB-SubCell"/>
</dbReference>
<evidence type="ECO:0000256" key="5">
    <source>
        <dbReference type="ARBA" id="ARBA00023136"/>
    </source>
</evidence>
<comment type="subcellular location">
    <subcellularLocation>
        <location evidence="1">Membrane</location>
        <topology evidence="1">Multi-pass membrane protein</topology>
    </subcellularLocation>
</comment>
<keyword evidence="4 7" id="KW-1133">Transmembrane helix</keyword>
<evidence type="ECO:0000313" key="8">
    <source>
        <dbReference type="EMBL" id="CEK93873.1"/>
    </source>
</evidence>
<reference evidence="8" key="1">
    <citation type="submission" date="2014-12" db="EMBL/GenBank/DDBJ databases">
        <title>Insight into the proteome of Arion vulgaris.</title>
        <authorList>
            <person name="Aradska J."/>
            <person name="Bulat T."/>
            <person name="Smidak R."/>
            <person name="Sarate P."/>
            <person name="Gangsoo J."/>
            <person name="Sialana F."/>
            <person name="Bilban M."/>
            <person name="Lubec G."/>
        </authorList>
    </citation>
    <scope>NUCLEOTIDE SEQUENCE</scope>
    <source>
        <tissue evidence="8">Skin</tissue>
    </source>
</reference>
<accession>A0A0B7BLR0</accession>
<evidence type="ECO:0000256" key="7">
    <source>
        <dbReference type="RuleBase" id="RU363053"/>
    </source>
</evidence>
<dbReference type="PANTHER" id="PTHR11266:SF17">
    <property type="entry name" value="PROTEIN MPV17"/>
    <property type="match status" value="1"/>
</dbReference>
<name>A0A0B7BLR0_9EUPU</name>
<proteinExistence type="inferred from homology"/>